<protein>
    <submittedName>
        <fullName evidence="1">Uncharacterized protein</fullName>
    </submittedName>
</protein>
<reference evidence="1 2" key="1">
    <citation type="submission" date="2013-02" db="EMBL/GenBank/DDBJ databases">
        <title>A novel strain isolated from Lonar lake, Maharashtra, India.</title>
        <authorList>
            <person name="Singh A."/>
        </authorList>
    </citation>
    <scope>NUCLEOTIDE SEQUENCE [LARGE SCALE GENOMIC DNA]</scope>
    <source>
        <strain evidence="1 2">AK24</strain>
    </source>
</reference>
<comment type="caution">
    <text evidence="1">The sequence shown here is derived from an EMBL/GenBank/DDBJ whole genome shotgun (WGS) entry which is preliminary data.</text>
</comment>
<keyword evidence="2" id="KW-1185">Reference proteome</keyword>
<dbReference type="PATRIC" id="fig|1288963.3.peg.1418"/>
<evidence type="ECO:0000313" key="2">
    <source>
        <dbReference type="Proteomes" id="UP000013909"/>
    </source>
</evidence>
<dbReference type="RefSeq" id="WP_010853565.1">
    <property type="nucleotide sequence ID" value="NZ_AQHR01000041.1"/>
</dbReference>
<dbReference type="AlphaFoldDB" id="R7ZW52"/>
<dbReference type="EMBL" id="AQHR01000041">
    <property type="protein sequence ID" value="EON78224.1"/>
    <property type="molecule type" value="Genomic_DNA"/>
</dbReference>
<proteinExistence type="predicted"/>
<evidence type="ECO:0000313" key="1">
    <source>
        <dbReference type="EMBL" id="EON78224.1"/>
    </source>
</evidence>
<dbReference type="Gene3D" id="2.30.29.80">
    <property type="match status" value="1"/>
</dbReference>
<name>R7ZW52_9BACT</name>
<dbReference type="OrthoDB" id="8263000at2"/>
<gene>
    <name evidence="1" type="ORF">ADIS_1421</name>
</gene>
<dbReference type="STRING" id="1232681.ADIS_1421"/>
<dbReference type="Proteomes" id="UP000013909">
    <property type="component" value="Unassembled WGS sequence"/>
</dbReference>
<accession>R7ZW52</accession>
<organism evidence="1 2">
    <name type="scientific">Lunatimonas lonarensis</name>
    <dbReference type="NCBI Taxonomy" id="1232681"/>
    <lineage>
        <taxon>Bacteria</taxon>
        <taxon>Pseudomonadati</taxon>
        <taxon>Bacteroidota</taxon>
        <taxon>Cytophagia</taxon>
        <taxon>Cytophagales</taxon>
        <taxon>Cyclobacteriaceae</taxon>
    </lineage>
</organism>
<sequence length="889" mass="102301">MESKKDPITLPKNVRRNDGTDFNFLRERGIAYIESLSSKLWTDYNTHDPGITILETLCYAITDLEYRLSLPMEQLLAGEQKQGWEQQFHLAENILPAKAITELDYRKLFIDCRGVRNAWINPFQKQVFVDCKNSRMSYDAAIWEGLEPKDQKSFELKGLYRIMLDLDGSVPLAQVTREVAQRYHQNRNICEDLVEVVEVGRHPIRVCALIEIQPTADEELIHAQIETVIARYFSPPVNSYTLAEMLEKGYSVDQLFEGPLLRYGFLDPVEVVEARLRTEVRLSDIIRRIMDVPGVKLVKDIQLGDCDLANDEGRWVVPVRSGCKPYLCDRSKFNFSKGLLPLNVDADKVNSYRTQIEQAFLARRFGNPTDSFSLPVSIPSAVNSYYSVRNDFPENYGIGKIGLPETASPLRKSQAKQLKGYLQFFDQIMASYFSHLSQVRDLLSIDGARDKTYFTQAVLDMEDNREYLGDWYDNTDLTELLMGVMDQPAARRKMLLDHLLARFSERFSEYAFVMKKRYGDAAETQVLASQSYFLREYGAISYETGNAFDYHRKRPEQLWDSPNVSGFEKRISLLAGFGSYLRRHLSSSFVQLYRFTSSRNEQVYRWRMLERNRSIILSATENYRSTSQAYEEIYLVMQLVLQMTTDQIENHFLQTEEAGYETEDVGCFRITKSPSGRYSFSIINPAIQRPRDSRRIIASQYRYYSKQNIKNAILRFMAFISENSLDEGVFLVEHILLRPSFDAEADSPFLPFCAEDCQPDGVLDPYSFRVSVVLPGSSFRLADLVFRDYLENLIREELPSHILAKVCWIGASNPELPDDQNPLIIFENSFRTFLEHLGRGSKAANAAFIDVLSNLRSVYPEGSLFDCSVEDESGWEEKIILGRTNLGTL</sequence>